<dbReference type="InterPro" id="IPR058598">
    <property type="entry name" value="Gly_zipper-like_dom"/>
</dbReference>
<reference evidence="4 5" key="1">
    <citation type="submission" date="2024-03" db="EMBL/GenBank/DDBJ databases">
        <title>Human intestinal bacterial collection.</title>
        <authorList>
            <person name="Pauvert C."/>
            <person name="Hitch T.C.A."/>
            <person name="Clavel T."/>
        </authorList>
    </citation>
    <scope>NUCLEOTIDE SEQUENCE [LARGE SCALE GENOMIC DNA]</scope>
    <source>
        <strain evidence="4 5">CLA-AA-H190</strain>
    </source>
</reference>
<dbReference type="RefSeq" id="WP_349085262.1">
    <property type="nucleotide sequence ID" value="NZ_JBBMEK010000126.1"/>
</dbReference>
<keyword evidence="2" id="KW-0472">Membrane</keyword>
<dbReference type="Pfam" id="PF13350">
    <property type="entry name" value="Y_phosphatase3"/>
    <property type="match status" value="1"/>
</dbReference>
<dbReference type="Pfam" id="PF26273">
    <property type="entry name" value="Gly_zipper"/>
    <property type="match status" value="1"/>
</dbReference>
<feature type="transmembrane region" description="Helical" evidence="2">
    <location>
        <begin position="21"/>
        <end position="38"/>
    </location>
</feature>
<dbReference type="InterPro" id="IPR026893">
    <property type="entry name" value="Tyr/Ser_Pase_IphP-type"/>
</dbReference>
<dbReference type="InterPro" id="IPR029021">
    <property type="entry name" value="Prot-tyrosine_phosphatase-like"/>
</dbReference>
<evidence type="ECO:0000256" key="1">
    <source>
        <dbReference type="ARBA" id="ARBA00009580"/>
    </source>
</evidence>
<sequence length="297" mass="32914">MFLAGLAEKKKKQEKKNGYEAMGMSLGMCFGAAVGTIFPEYIGVTLSMGMLVGLLVGMCVKNCEEDTNEFLPKGGLEGSRMGSLLKSTRNTRALPTRTLRYIRSDYPGNLSDEEVSWLRKNGVTTIIDLREKTEYAQKPCRLETESGFTYYHLPVTGGGVVPESPDSVADAYIKMIDGQMERIICVILKAERNVLYFCGAGKDRTGVVSAILLKQLGFSDSVIIEDYMKTKDNLLDFLKAFAAKHPEVNIHTILPREENIKKVLAALSQIEEKAQSVFTGEADIKKRNIGSNLEVYK</sequence>
<evidence type="ECO:0000313" key="4">
    <source>
        <dbReference type="EMBL" id="MEQ2365511.1"/>
    </source>
</evidence>
<proteinExistence type="inferred from homology"/>
<name>A0ABV1B523_9FIRM</name>
<dbReference type="Gene3D" id="3.90.190.10">
    <property type="entry name" value="Protein tyrosine phosphatase superfamily"/>
    <property type="match status" value="1"/>
</dbReference>
<dbReference type="PANTHER" id="PTHR31126:SF1">
    <property type="entry name" value="TYROSINE SPECIFIC PROTEIN PHOSPHATASES DOMAIN-CONTAINING PROTEIN"/>
    <property type="match status" value="1"/>
</dbReference>
<dbReference type="GO" id="GO:0004725">
    <property type="term" value="F:protein tyrosine phosphatase activity"/>
    <property type="evidence" value="ECO:0007669"/>
    <property type="project" value="UniProtKB-EC"/>
</dbReference>
<keyword evidence="2" id="KW-1133">Transmembrane helix</keyword>
<gene>
    <name evidence="4" type="ORF">WMO25_10420</name>
</gene>
<feature type="domain" description="Glycine zipper-like" evidence="3">
    <location>
        <begin position="14"/>
        <end position="61"/>
    </location>
</feature>
<comment type="caution">
    <text evidence="4">The sequence shown here is derived from an EMBL/GenBank/DDBJ whole genome shotgun (WGS) entry which is preliminary data.</text>
</comment>
<dbReference type="SUPFAM" id="SSF52799">
    <property type="entry name" value="(Phosphotyrosine protein) phosphatases II"/>
    <property type="match status" value="1"/>
</dbReference>
<dbReference type="PANTHER" id="PTHR31126">
    <property type="entry name" value="TYROSINE-PROTEIN PHOSPHATASE"/>
    <property type="match status" value="1"/>
</dbReference>
<comment type="similarity">
    <text evidence="1">Belongs to the protein-tyrosine phosphatase family.</text>
</comment>
<dbReference type="Proteomes" id="UP001469749">
    <property type="component" value="Unassembled WGS sequence"/>
</dbReference>
<keyword evidence="5" id="KW-1185">Reference proteome</keyword>
<dbReference type="EMBL" id="JBBMEK010000126">
    <property type="protein sequence ID" value="MEQ2365511.1"/>
    <property type="molecule type" value="Genomic_DNA"/>
</dbReference>
<accession>A0ABV1B523</accession>
<evidence type="ECO:0000313" key="5">
    <source>
        <dbReference type="Proteomes" id="UP001469749"/>
    </source>
</evidence>
<dbReference type="EC" id="3.1.3.48" evidence="4"/>
<keyword evidence="4" id="KW-0378">Hydrolase</keyword>
<evidence type="ECO:0000256" key="2">
    <source>
        <dbReference type="SAM" id="Phobius"/>
    </source>
</evidence>
<keyword evidence="2" id="KW-0812">Transmembrane</keyword>
<protein>
    <submittedName>
        <fullName evidence="4">Tyrosine-protein phosphatase</fullName>
        <ecNumber evidence="4">3.1.3.48</ecNumber>
    </submittedName>
</protein>
<evidence type="ECO:0000259" key="3">
    <source>
        <dbReference type="Pfam" id="PF26273"/>
    </source>
</evidence>
<organism evidence="4 5">
    <name type="scientific">Coprococcus intestinihominis</name>
    <dbReference type="NCBI Taxonomy" id="3133154"/>
    <lineage>
        <taxon>Bacteria</taxon>
        <taxon>Bacillati</taxon>
        <taxon>Bacillota</taxon>
        <taxon>Clostridia</taxon>
        <taxon>Lachnospirales</taxon>
        <taxon>Lachnospiraceae</taxon>
        <taxon>Coprococcus</taxon>
    </lineage>
</organism>